<dbReference type="Proteomes" id="UP000799437">
    <property type="component" value="Unassembled WGS sequence"/>
</dbReference>
<dbReference type="EMBL" id="ML996612">
    <property type="protein sequence ID" value="KAF2752518.1"/>
    <property type="molecule type" value="Genomic_DNA"/>
</dbReference>
<proteinExistence type="predicted"/>
<dbReference type="GeneID" id="54488814"/>
<accession>A0A6A6VPG2</accession>
<sequence length="123" mass="13995">MNYELFYNFYKRVYDDNDCDSAGTMEDYSYKIDTLATAFAEKLPQNRFSLAEVLSLFQDALGAIAEPEHPRGQWDIHSRPIRKVKHEQSLDSVDADIGKTNYDTFGSCIMLTVLDLQGGTRGK</sequence>
<dbReference type="AlphaFoldDB" id="A0A6A6VPG2"/>
<protein>
    <submittedName>
        <fullName evidence="1">Uncharacterized protein</fullName>
    </submittedName>
</protein>
<gene>
    <name evidence="1" type="ORF">EJ05DRAFT_505966</name>
</gene>
<keyword evidence="2" id="KW-1185">Reference proteome</keyword>
<name>A0A6A6VPG2_9PEZI</name>
<dbReference type="OrthoDB" id="10251412at2759"/>
<organism evidence="1 2">
    <name type="scientific">Pseudovirgaria hyperparasitica</name>
    <dbReference type="NCBI Taxonomy" id="470096"/>
    <lineage>
        <taxon>Eukaryota</taxon>
        <taxon>Fungi</taxon>
        <taxon>Dikarya</taxon>
        <taxon>Ascomycota</taxon>
        <taxon>Pezizomycotina</taxon>
        <taxon>Dothideomycetes</taxon>
        <taxon>Dothideomycetes incertae sedis</taxon>
        <taxon>Acrospermales</taxon>
        <taxon>Acrospermaceae</taxon>
        <taxon>Pseudovirgaria</taxon>
    </lineage>
</organism>
<reference evidence="1" key="1">
    <citation type="journal article" date="2020" name="Stud. Mycol.">
        <title>101 Dothideomycetes genomes: a test case for predicting lifestyles and emergence of pathogens.</title>
        <authorList>
            <person name="Haridas S."/>
            <person name="Albert R."/>
            <person name="Binder M."/>
            <person name="Bloem J."/>
            <person name="Labutti K."/>
            <person name="Salamov A."/>
            <person name="Andreopoulos B."/>
            <person name="Baker S."/>
            <person name="Barry K."/>
            <person name="Bills G."/>
            <person name="Bluhm B."/>
            <person name="Cannon C."/>
            <person name="Castanera R."/>
            <person name="Culley D."/>
            <person name="Daum C."/>
            <person name="Ezra D."/>
            <person name="Gonzalez J."/>
            <person name="Henrissat B."/>
            <person name="Kuo A."/>
            <person name="Liang C."/>
            <person name="Lipzen A."/>
            <person name="Lutzoni F."/>
            <person name="Magnuson J."/>
            <person name="Mondo S."/>
            <person name="Nolan M."/>
            <person name="Ohm R."/>
            <person name="Pangilinan J."/>
            <person name="Park H.-J."/>
            <person name="Ramirez L."/>
            <person name="Alfaro M."/>
            <person name="Sun H."/>
            <person name="Tritt A."/>
            <person name="Yoshinaga Y."/>
            <person name="Zwiers L.-H."/>
            <person name="Turgeon B."/>
            <person name="Goodwin S."/>
            <person name="Spatafora J."/>
            <person name="Crous P."/>
            <person name="Grigoriev I."/>
        </authorList>
    </citation>
    <scope>NUCLEOTIDE SEQUENCE</scope>
    <source>
        <strain evidence="1">CBS 121739</strain>
    </source>
</reference>
<evidence type="ECO:0000313" key="2">
    <source>
        <dbReference type="Proteomes" id="UP000799437"/>
    </source>
</evidence>
<dbReference type="RefSeq" id="XP_033594976.1">
    <property type="nucleotide sequence ID" value="XM_033747760.1"/>
</dbReference>
<evidence type="ECO:0000313" key="1">
    <source>
        <dbReference type="EMBL" id="KAF2752518.1"/>
    </source>
</evidence>